<evidence type="ECO:0000313" key="1">
    <source>
        <dbReference type="EMBL" id="NDL24810.1"/>
    </source>
</evidence>
<sequence>MTTDDHLEIAPSICLSESKDILKLKKHNLSSVELIDDIIVLHNDLKGNKLLWNDNWQNKIVDRDLVAIFKAIDETVSELGGIEIYQEIVGVNPYDPTEPVCGLSAQNIFKLMIEGEYAIDPVKVAQAGKIDGNEFSERVDQLSSAKNYVALVNDHRFGHMFLIDIPSNDQETVGYIYTLWISRCIAAARERIPGSIDNYVTGVSECSQQRGNLKDDGYISQIWERGHCRLLK</sequence>
<proteinExistence type="predicted"/>
<dbReference type="Proteomes" id="UP000470051">
    <property type="component" value="Unassembled WGS sequence"/>
</dbReference>
<dbReference type="InterPro" id="IPR032278">
    <property type="entry name" value="Cif"/>
</dbReference>
<comment type="caution">
    <text evidence="1">The sequence shown here is derived from an EMBL/GenBank/DDBJ whole genome shotgun (WGS) entry which is preliminary data.</text>
</comment>
<accession>A0ABX0AW46</accession>
<protein>
    <submittedName>
        <fullName evidence="1">Cycle-inhibiting factor</fullName>
    </submittedName>
</protein>
<dbReference type="Pfam" id="PF16374">
    <property type="entry name" value="CIF"/>
    <property type="match status" value="1"/>
</dbReference>
<reference evidence="1 2" key="1">
    <citation type="submission" date="2019-12" db="EMBL/GenBank/DDBJ databases">
        <title>Engineering Photorhabdus to improve their lethality against agricultural pests.</title>
        <authorList>
            <person name="Machado R.A.R."/>
        </authorList>
    </citation>
    <scope>NUCLEOTIDE SEQUENCE [LARGE SCALE GENOMIC DNA]</scope>
    <source>
        <strain evidence="1 2">M-HU2</strain>
    </source>
</reference>
<name>A0ABX0AW46_9GAMM</name>
<gene>
    <name evidence="1" type="ORF">GPY42_06210</name>
</gene>
<keyword evidence="2" id="KW-1185">Reference proteome</keyword>
<dbReference type="EMBL" id="WSFE01000006">
    <property type="protein sequence ID" value="NDL24810.1"/>
    <property type="molecule type" value="Genomic_DNA"/>
</dbReference>
<organism evidence="1 2">
    <name type="scientific">Photorhabdus kayaii</name>
    <dbReference type="NCBI Taxonomy" id="230088"/>
    <lineage>
        <taxon>Bacteria</taxon>
        <taxon>Pseudomonadati</taxon>
        <taxon>Pseudomonadota</taxon>
        <taxon>Gammaproteobacteria</taxon>
        <taxon>Enterobacterales</taxon>
        <taxon>Morganellaceae</taxon>
        <taxon>Photorhabdus</taxon>
    </lineage>
</organism>
<evidence type="ECO:0000313" key="2">
    <source>
        <dbReference type="Proteomes" id="UP000470051"/>
    </source>
</evidence>